<evidence type="ECO:0000313" key="2">
    <source>
        <dbReference type="Proteomes" id="UP001056109"/>
    </source>
</evidence>
<protein>
    <submittedName>
        <fullName evidence="1">DUF5719 family protein</fullName>
    </submittedName>
</protein>
<organism evidence="1 2">
    <name type="scientific">Arcanobacterium pinnipediorum</name>
    <dbReference type="NCBI Taxonomy" id="1503041"/>
    <lineage>
        <taxon>Bacteria</taxon>
        <taxon>Bacillati</taxon>
        <taxon>Actinomycetota</taxon>
        <taxon>Actinomycetes</taxon>
        <taxon>Actinomycetales</taxon>
        <taxon>Actinomycetaceae</taxon>
        <taxon>Arcanobacterium</taxon>
    </lineage>
</organism>
<dbReference type="InterPro" id="IPR043777">
    <property type="entry name" value="DUF5719"/>
</dbReference>
<dbReference type="Proteomes" id="UP001056109">
    <property type="component" value="Chromosome"/>
</dbReference>
<reference evidence="1" key="1">
    <citation type="submission" date="2022-06" db="EMBL/GenBank/DDBJ databases">
        <title>Complete Genome Sequence of Arcanobacterium pinnipediorum strain DSM 28752 isolated from a harbour seal.</title>
        <authorList>
            <person name="Borowiak M."/>
            <person name="Kreitlow A."/>
            <person name="Alssahen M."/>
            <person name="Malorny B."/>
            <person name="Laemmler C."/>
            <person name="Prenger-Berninghoff E."/>
            <person name="Siebert U."/>
            <person name="Ploetz M."/>
            <person name="Abdulmawjood A."/>
        </authorList>
    </citation>
    <scope>NUCLEOTIDE SEQUENCE</scope>
    <source>
        <strain evidence="1">DSM 28752</strain>
    </source>
</reference>
<dbReference type="Pfam" id="PF18986">
    <property type="entry name" value="DUF5719"/>
    <property type="match status" value="1"/>
</dbReference>
<proteinExistence type="predicted"/>
<dbReference type="RefSeq" id="WP_252672998.1">
    <property type="nucleotide sequence ID" value="NZ_CP099547.1"/>
</dbReference>
<name>A0ABY5AIQ8_9ACTO</name>
<sequence>MKLKPVISALAIIGLVGATIALGWSLPQASPQTQTVARYLPVGQTHSLTCTGALARTVSQGINVETQAETLDVSTAIFVNGGRWVDGETGQSSAPRTINASGKTFNSAQGSGSVFINQTQAATQRVMGGTYARIGGGDMRGLAINPCQWARQSMWLVGSQAGVGTYNVLSVANPGDQPITVSVAAFGERGRVDFAGSPEISVAPQAKVEVNLDGLLADTAQLALHLTSDSGPFSATLQTNELDGFTPRGISVVTNSDFATSLVMPGLVVTQPANVAPGADSEDQRATLRIVNPHDEELTADITVLGNDVEPLPGTPSVTLPAQSVLDLTLDGLSAGSYSVGVDSEKPLTASIKVAVASGEATDSAWIAGQLPIEAGGAMVKDQSQLIVGSPQPTQVVLVGYDDAGDEVYTATENISGTQTIVIPERVRYIWFDSTQPAYAYVQIKTALNEGTGVAYLPLVAHGMDDQAVAVRVRP</sequence>
<gene>
    <name evidence="1" type="ORF">NG665_06990</name>
</gene>
<accession>A0ABY5AIQ8</accession>
<dbReference type="EMBL" id="CP099547">
    <property type="protein sequence ID" value="USR79124.1"/>
    <property type="molecule type" value="Genomic_DNA"/>
</dbReference>
<evidence type="ECO:0000313" key="1">
    <source>
        <dbReference type="EMBL" id="USR79124.1"/>
    </source>
</evidence>
<keyword evidence="2" id="KW-1185">Reference proteome</keyword>